<dbReference type="SUPFAM" id="SSF51316">
    <property type="entry name" value="Mss4-like"/>
    <property type="match status" value="1"/>
</dbReference>
<sequence length="202" mass="22402">MKTPLIFLLPLASALPVVLALAEDKPATPKTPEASTTKMETGKVTKTDEEWRKKLTPEQFAITRRAGTERAHGAAYEKFEKEGEGTYYCVCCGGELFTSKEKFHSGCGWPSFYDSSKANNVLERVDNSHGMRRVETVCKRCEAHLGHVFEKEGYNTPTDRRFCINGAALVFVPKGGTPPKLEELSSPEVEKKKAEVKKEAGE</sequence>
<evidence type="ECO:0000256" key="4">
    <source>
        <dbReference type="SAM" id="MobiDB-lite"/>
    </source>
</evidence>
<evidence type="ECO:0000259" key="6">
    <source>
        <dbReference type="PROSITE" id="PS51790"/>
    </source>
</evidence>
<proteinExistence type="predicted"/>
<keyword evidence="5" id="KW-0732">Signal</keyword>
<dbReference type="GO" id="GO:0030091">
    <property type="term" value="P:protein repair"/>
    <property type="evidence" value="ECO:0007669"/>
    <property type="project" value="InterPro"/>
</dbReference>
<dbReference type="Gene3D" id="2.170.150.20">
    <property type="entry name" value="Peptide methionine sulfoxide reductase"/>
    <property type="match status" value="1"/>
</dbReference>
<dbReference type="GO" id="GO:0033743">
    <property type="term" value="F:peptide-methionine (R)-S-oxide reductase activity"/>
    <property type="evidence" value="ECO:0007669"/>
    <property type="project" value="UniProtKB-EC"/>
</dbReference>
<evidence type="ECO:0000313" key="7">
    <source>
        <dbReference type="EMBL" id="RBP39697.1"/>
    </source>
</evidence>
<dbReference type="PANTHER" id="PTHR10173">
    <property type="entry name" value="METHIONINE SULFOXIDE REDUCTASE"/>
    <property type="match status" value="1"/>
</dbReference>
<evidence type="ECO:0000256" key="3">
    <source>
        <dbReference type="ARBA" id="ARBA00048488"/>
    </source>
</evidence>
<organism evidence="7 8">
    <name type="scientific">Roseimicrobium gellanilyticum</name>
    <dbReference type="NCBI Taxonomy" id="748857"/>
    <lineage>
        <taxon>Bacteria</taxon>
        <taxon>Pseudomonadati</taxon>
        <taxon>Verrucomicrobiota</taxon>
        <taxon>Verrucomicrobiia</taxon>
        <taxon>Verrucomicrobiales</taxon>
        <taxon>Verrucomicrobiaceae</taxon>
        <taxon>Roseimicrobium</taxon>
    </lineage>
</organism>
<comment type="catalytic activity">
    <reaction evidence="3">
        <text>L-methionyl-[protein] + [thioredoxin]-disulfide + H2O = L-methionyl-(R)-S-oxide-[protein] + [thioredoxin]-dithiol</text>
        <dbReference type="Rhea" id="RHEA:24164"/>
        <dbReference type="Rhea" id="RHEA-COMP:10698"/>
        <dbReference type="Rhea" id="RHEA-COMP:10700"/>
        <dbReference type="Rhea" id="RHEA-COMP:12313"/>
        <dbReference type="Rhea" id="RHEA-COMP:12314"/>
        <dbReference type="ChEBI" id="CHEBI:15377"/>
        <dbReference type="ChEBI" id="CHEBI:16044"/>
        <dbReference type="ChEBI" id="CHEBI:29950"/>
        <dbReference type="ChEBI" id="CHEBI:45764"/>
        <dbReference type="ChEBI" id="CHEBI:50058"/>
        <dbReference type="EC" id="1.8.4.12"/>
    </reaction>
</comment>
<feature type="compositionally biased region" description="Basic and acidic residues" evidence="4">
    <location>
        <begin position="40"/>
        <end position="50"/>
    </location>
</feature>
<dbReference type="InterPro" id="IPR002579">
    <property type="entry name" value="Met_Sox_Rdtase_MsrB_dom"/>
</dbReference>
<dbReference type="InterPro" id="IPR028427">
    <property type="entry name" value="Met_Sox_Rdtase_MsrB"/>
</dbReference>
<dbReference type="InterPro" id="IPR011057">
    <property type="entry name" value="Mss4-like_sf"/>
</dbReference>
<dbReference type="EC" id="1.8.4.12" evidence="1"/>
<dbReference type="Pfam" id="PF01641">
    <property type="entry name" value="SelR"/>
    <property type="match status" value="1"/>
</dbReference>
<dbReference type="GO" id="GO:0006979">
    <property type="term" value="P:response to oxidative stress"/>
    <property type="evidence" value="ECO:0007669"/>
    <property type="project" value="InterPro"/>
</dbReference>
<dbReference type="EMBL" id="QNRR01000009">
    <property type="protein sequence ID" value="RBP39697.1"/>
    <property type="molecule type" value="Genomic_DNA"/>
</dbReference>
<keyword evidence="2" id="KW-0560">Oxidoreductase</keyword>
<dbReference type="Proteomes" id="UP000253426">
    <property type="component" value="Unassembled WGS sequence"/>
</dbReference>
<dbReference type="GO" id="GO:0005737">
    <property type="term" value="C:cytoplasm"/>
    <property type="evidence" value="ECO:0007669"/>
    <property type="project" value="TreeGrafter"/>
</dbReference>
<evidence type="ECO:0000313" key="8">
    <source>
        <dbReference type="Proteomes" id="UP000253426"/>
    </source>
</evidence>
<dbReference type="AlphaFoldDB" id="A0A366HBQ1"/>
<feature type="compositionally biased region" description="Basic and acidic residues" evidence="4">
    <location>
        <begin position="180"/>
        <end position="202"/>
    </location>
</feature>
<feature type="signal peptide" evidence="5">
    <location>
        <begin position="1"/>
        <end position="22"/>
    </location>
</feature>
<evidence type="ECO:0000256" key="5">
    <source>
        <dbReference type="SAM" id="SignalP"/>
    </source>
</evidence>
<comment type="caution">
    <text evidence="7">The sequence shown here is derived from an EMBL/GenBank/DDBJ whole genome shotgun (WGS) entry which is preliminary data.</text>
</comment>
<gene>
    <name evidence="7" type="ORF">DES53_109124</name>
</gene>
<evidence type="ECO:0000256" key="1">
    <source>
        <dbReference type="ARBA" id="ARBA00012499"/>
    </source>
</evidence>
<dbReference type="RefSeq" id="WP_245958239.1">
    <property type="nucleotide sequence ID" value="NZ_QNRR01000009.1"/>
</dbReference>
<reference evidence="7 8" key="1">
    <citation type="submission" date="2018-06" db="EMBL/GenBank/DDBJ databases">
        <title>Genomic Encyclopedia of Type Strains, Phase IV (KMG-IV): sequencing the most valuable type-strain genomes for metagenomic binning, comparative biology and taxonomic classification.</title>
        <authorList>
            <person name="Goeker M."/>
        </authorList>
    </citation>
    <scope>NUCLEOTIDE SEQUENCE [LARGE SCALE GENOMIC DNA]</scope>
    <source>
        <strain evidence="7 8">DSM 25532</strain>
    </source>
</reference>
<name>A0A366HBQ1_9BACT</name>
<protein>
    <recommendedName>
        <fullName evidence="1">peptide-methionine (R)-S-oxide reductase</fullName>
        <ecNumber evidence="1">1.8.4.12</ecNumber>
    </recommendedName>
</protein>
<dbReference type="PROSITE" id="PS51790">
    <property type="entry name" value="MSRB"/>
    <property type="match status" value="1"/>
</dbReference>
<feature type="region of interest" description="Disordered" evidence="4">
    <location>
        <begin position="25"/>
        <end position="50"/>
    </location>
</feature>
<feature type="domain" description="MsrB" evidence="6">
    <location>
        <begin position="48"/>
        <end position="174"/>
    </location>
</feature>
<feature type="chain" id="PRO_5016604756" description="peptide-methionine (R)-S-oxide reductase" evidence="5">
    <location>
        <begin position="23"/>
        <end position="202"/>
    </location>
</feature>
<evidence type="ECO:0000256" key="2">
    <source>
        <dbReference type="ARBA" id="ARBA00023002"/>
    </source>
</evidence>
<keyword evidence="8" id="KW-1185">Reference proteome</keyword>
<dbReference type="PANTHER" id="PTHR10173:SF52">
    <property type="entry name" value="METHIONINE-R-SULFOXIDE REDUCTASE B1"/>
    <property type="match status" value="1"/>
</dbReference>
<feature type="region of interest" description="Disordered" evidence="4">
    <location>
        <begin position="175"/>
        <end position="202"/>
    </location>
</feature>
<accession>A0A366HBQ1</accession>
<dbReference type="NCBIfam" id="TIGR00357">
    <property type="entry name" value="peptide-methionine (R)-S-oxide reductase MsrB"/>
    <property type="match status" value="1"/>
</dbReference>